<evidence type="ECO:0000256" key="3">
    <source>
        <dbReference type="ARBA" id="ARBA00022692"/>
    </source>
</evidence>
<feature type="transmembrane region" description="Helical" evidence="10">
    <location>
        <begin position="31"/>
        <end position="50"/>
    </location>
</feature>
<dbReference type="GO" id="GO:0004930">
    <property type="term" value="F:G protein-coupled receptor activity"/>
    <property type="evidence" value="ECO:0007669"/>
    <property type="project" value="UniProtKB-KW"/>
</dbReference>
<keyword evidence="4 10" id="KW-1133">Transmembrane helix</keyword>
<dbReference type="PRINTS" id="PR00237">
    <property type="entry name" value="GPCRRHODOPSN"/>
</dbReference>
<protein>
    <recommendedName>
        <fullName evidence="11">G-protein coupled receptors family 1 profile domain-containing protein</fullName>
    </recommendedName>
</protein>
<evidence type="ECO:0000256" key="1">
    <source>
        <dbReference type="ARBA" id="ARBA00004651"/>
    </source>
</evidence>
<evidence type="ECO:0000256" key="7">
    <source>
        <dbReference type="ARBA" id="ARBA00023170"/>
    </source>
</evidence>
<dbReference type="PANTHER" id="PTHR24249:SF372">
    <property type="entry name" value="G-PROTEIN COUPLED RECEPTORS FAMILY 1 PROFILE DOMAIN-CONTAINING PROTEIN"/>
    <property type="match status" value="1"/>
</dbReference>
<comment type="caution">
    <text evidence="12">The sequence shown here is derived from an EMBL/GenBank/DDBJ whole genome shotgun (WGS) entry which is preliminary data.</text>
</comment>
<sequence>MADFLVGAVAYPLAYFCTSLGCNFKLYTPFFWFFVHSSVTNLCALTWNRYSYIVYPFSYKTSVTEKRTKTVILSAWLIPFAIFLTLLVGLYIAKSNTALIVLRLTGVSAFDLISGALLLYAVVRIFRVARMQAYREFSVKLQVQSTLTFCEETSIRKHQKQNKAHFVIAIVILFFLCHLAVNGMILWVMFSTRVVHEAAQGVQLLLIINSAVNPFVYAFLKSDIRIEITKLITNHRSAQFLSSLSRTSSSPAHA</sequence>
<dbReference type="SUPFAM" id="SSF81321">
    <property type="entry name" value="Family A G protein-coupled receptor-like"/>
    <property type="match status" value="1"/>
</dbReference>
<organism evidence="12 13">
    <name type="scientific">Pocillopora meandrina</name>
    <dbReference type="NCBI Taxonomy" id="46732"/>
    <lineage>
        <taxon>Eukaryota</taxon>
        <taxon>Metazoa</taxon>
        <taxon>Cnidaria</taxon>
        <taxon>Anthozoa</taxon>
        <taxon>Hexacorallia</taxon>
        <taxon>Scleractinia</taxon>
        <taxon>Astrocoeniina</taxon>
        <taxon>Pocilloporidae</taxon>
        <taxon>Pocillopora</taxon>
    </lineage>
</organism>
<dbReference type="PANTHER" id="PTHR24249">
    <property type="entry name" value="HISTAMINE RECEPTOR-RELATED G-PROTEIN COUPLED RECEPTOR"/>
    <property type="match status" value="1"/>
</dbReference>
<keyword evidence="3 9" id="KW-0812">Transmembrane</keyword>
<feature type="transmembrane region" description="Helical" evidence="10">
    <location>
        <begin position="202"/>
        <end position="220"/>
    </location>
</feature>
<evidence type="ECO:0000313" key="12">
    <source>
        <dbReference type="EMBL" id="CAH3108974.1"/>
    </source>
</evidence>
<keyword evidence="6 10" id="KW-0472">Membrane</keyword>
<name>A0AAU9WBQ5_9CNID</name>
<dbReference type="PROSITE" id="PS00237">
    <property type="entry name" value="G_PROTEIN_RECEP_F1_1"/>
    <property type="match status" value="1"/>
</dbReference>
<comment type="subcellular location">
    <subcellularLocation>
        <location evidence="1">Cell membrane</location>
        <topology evidence="1">Multi-pass membrane protein</topology>
    </subcellularLocation>
</comment>
<keyword evidence="8 9" id="KW-0807">Transducer</keyword>
<evidence type="ECO:0000256" key="2">
    <source>
        <dbReference type="ARBA" id="ARBA00022475"/>
    </source>
</evidence>
<comment type="similarity">
    <text evidence="9">Belongs to the G-protein coupled receptor 1 family.</text>
</comment>
<accession>A0AAU9WBQ5</accession>
<keyword evidence="5 9" id="KW-0297">G-protein coupled receptor</keyword>
<keyword evidence="2" id="KW-1003">Cell membrane</keyword>
<feature type="transmembrane region" description="Helical" evidence="10">
    <location>
        <begin position="166"/>
        <end position="190"/>
    </location>
</feature>
<dbReference type="InterPro" id="IPR000276">
    <property type="entry name" value="GPCR_Rhodpsn"/>
</dbReference>
<dbReference type="PROSITE" id="PS50262">
    <property type="entry name" value="G_PROTEIN_RECEP_F1_2"/>
    <property type="match status" value="1"/>
</dbReference>
<evidence type="ECO:0000256" key="9">
    <source>
        <dbReference type="RuleBase" id="RU000688"/>
    </source>
</evidence>
<evidence type="ECO:0000256" key="10">
    <source>
        <dbReference type="SAM" id="Phobius"/>
    </source>
</evidence>
<keyword evidence="7 9" id="KW-0675">Receptor</keyword>
<evidence type="ECO:0000256" key="8">
    <source>
        <dbReference type="ARBA" id="ARBA00023224"/>
    </source>
</evidence>
<proteinExistence type="inferred from homology"/>
<evidence type="ECO:0000256" key="4">
    <source>
        <dbReference type="ARBA" id="ARBA00022989"/>
    </source>
</evidence>
<dbReference type="EMBL" id="CALNXJ010000011">
    <property type="protein sequence ID" value="CAH3108974.1"/>
    <property type="molecule type" value="Genomic_DNA"/>
</dbReference>
<evidence type="ECO:0000259" key="11">
    <source>
        <dbReference type="PROSITE" id="PS50262"/>
    </source>
</evidence>
<feature type="transmembrane region" description="Helical" evidence="10">
    <location>
        <begin position="71"/>
        <end position="93"/>
    </location>
</feature>
<dbReference type="Gene3D" id="1.20.1070.10">
    <property type="entry name" value="Rhodopsin 7-helix transmembrane proteins"/>
    <property type="match status" value="1"/>
</dbReference>
<dbReference type="AlphaFoldDB" id="A0AAU9WBQ5"/>
<evidence type="ECO:0000256" key="5">
    <source>
        <dbReference type="ARBA" id="ARBA00023040"/>
    </source>
</evidence>
<dbReference type="CDD" id="cd00637">
    <property type="entry name" value="7tm_classA_rhodopsin-like"/>
    <property type="match status" value="1"/>
</dbReference>
<evidence type="ECO:0000313" key="13">
    <source>
        <dbReference type="Proteomes" id="UP001159428"/>
    </source>
</evidence>
<keyword evidence="13" id="KW-1185">Reference proteome</keyword>
<feature type="transmembrane region" description="Helical" evidence="10">
    <location>
        <begin position="99"/>
        <end position="123"/>
    </location>
</feature>
<gene>
    <name evidence="12" type="ORF">PMEA_00002785</name>
</gene>
<dbReference type="Proteomes" id="UP001159428">
    <property type="component" value="Unassembled WGS sequence"/>
</dbReference>
<dbReference type="GO" id="GO:0005886">
    <property type="term" value="C:plasma membrane"/>
    <property type="evidence" value="ECO:0007669"/>
    <property type="project" value="UniProtKB-SubCell"/>
</dbReference>
<reference evidence="12 13" key="1">
    <citation type="submission" date="2022-05" db="EMBL/GenBank/DDBJ databases">
        <authorList>
            <consortium name="Genoscope - CEA"/>
            <person name="William W."/>
        </authorList>
    </citation>
    <scope>NUCLEOTIDE SEQUENCE [LARGE SCALE GENOMIC DNA]</scope>
</reference>
<feature type="domain" description="G-protein coupled receptors family 1 profile" evidence="11">
    <location>
        <begin position="1"/>
        <end position="217"/>
    </location>
</feature>
<dbReference type="InterPro" id="IPR050569">
    <property type="entry name" value="TAAR"/>
</dbReference>
<dbReference type="Pfam" id="PF00001">
    <property type="entry name" value="7tm_1"/>
    <property type="match status" value="1"/>
</dbReference>
<dbReference type="InterPro" id="IPR017452">
    <property type="entry name" value="GPCR_Rhodpsn_7TM"/>
</dbReference>
<evidence type="ECO:0000256" key="6">
    <source>
        <dbReference type="ARBA" id="ARBA00023136"/>
    </source>
</evidence>